<evidence type="ECO:0000256" key="4">
    <source>
        <dbReference type="ARBA" id="ARBA00022692"/>
    </source>
</evidence>
<evidence type="ECO:0000256" key="8">
    <source>
        <dbReference type="ARBA" id="ARBA00037847"/>
    </source>
</evidence>
<evidence type="ECO:0000256" key="3">
    <source>
        <dbReference type="ARBA" id="ARBA00022473"/>
    </source>
</evidence>
<evidence type="ECO:0000256" key="6">
    <source>
        <dbReference type="ARBA" id="ARBA00022989"/>
    </source>
</evidence>
<dbReference type="EMBL" id="GIIL01006228">
    <property type="protein sequence ID" value="NOV49954.1"/>
    <property type="molecule type" value="Transcribed_RNA"/>
</dbReference>
<reference evidence="13" key="1">
    <citation type="submission" date="2020-03" db="EMBL/GenBank/DDBJ databases">
        <title>Transcriptomic Profiling of the Digestive Tract of the Rat Flea, Xenopsylla cheopis, Following Blood Feeding and Infection with Yersinia pestis.</title>
        <authorList>
            <person name="Bland D.M."/>
            <person name="Martens C.A."/>
            <person name="Virtaneva K."/>
            <person name="Kanakabandi K."/>
            <person name="Long D."/>
            <person name="Rosenke R."/>
            <person name="Saturday G.A."/>
            <person name="Hoyt F.H."/>
            <person name="Bruno D.P."/>
            <person name="Ribeiro J.M.C."/>
            <person name="Hinnebusch J."/>
        </authorList>
    </citation>
    <scope>NUCLEOTIDE SEQUENCE</scope>
</reference>
<dbReference type="PANTHER" id="PTHR22811">
    <property type="entry name" value="TRANSMEMBRANE EMP24 DOMAIN-CONTAINING PROTEIN"/>
    <property type="match status" value="1"/>
</dbReference>
<evidence type="ECO:0000256" key="10">
    <source>
        <dbReference type="SAM" id="Phobius"/>
    </source>
</evidence>
<keyword evidence="7 10" id="KW-0472">Membrane</keyword>
<evidence type="ECO:0000259" key="12">
    <source>
        <dbReference type="PROSITE" id="PS50866"/>
    </source>
</evidence>
<evidence type="ECO:0000256" key="11">
    <source>
        <dbReference type="SAM" id="SignalP"/>
    </source>
</evidence>
<organism evidence="13">
    <name type="scientific">Xenopsylla cheopis</name>
    <name type="common">Oriental rat flea</name>
    <name type="synonym">Pulex cheopis</name>
    <dbReference type="NCBI Taxonomy" id="163159"/>
    <lineage>
        <taxon>Eukaryota</taxon>
        <taxon>Metazoa</taxon>
        <taxon>Ecdysozoa</taxon>
        <taxon>Arthropoda</taxon>
        <taxon>Hexapoda</taxon>
        <taxon>Insecta</taxon>
        <taxon>Pterygota</taxon>
        <taxon>Neoptera</taxon>
        <taxon>Endopterygota</taxon>
        <taxon>Siphonaptera</taxon>
        <taxon>Pulicidae</taxon>
        <taxon>Xenopsyllinae</taxon>
        <taxon>Xenopsylla</taxon>
    </lineage>
</organism>
<dbReference type="InterPro" id="IPR009038">
    <property type="entry name" value="GOLD_dom"/>
</dbReference>
<accession>A0A6M2DVH5</accession>
<dbReference type="SMART" id="SM01190">
    <property type="entry name" value="EMP24_GP25L"/>
    <property type="match status" value="1"/>
</dbReference>
<dbReference type="SUPFAM" id="SSF101576">
    <property type="entry name" value="Supernatant protein factor (SPF), C-terminal domain"/>
    <property type="match status" value="1"/>
</dbReference>
<feature type="domain" description="GOLD" evidence="12">
    <location>
        <begin position="51"/>
        <end position="133"/>
    </location>
</feature>
<keyword evidence="3" id="KW-0217">Developmental protein</keyword>
<evidence type="ECO:0000256" key="2">
    <source>
        <dbReference type="ARBA" id="ARBA00007104"/>
    </source>
</evidence>
<keyword evidence="4 9" id="KW-0812">Transmembrane</keyword>
<evidence type="ECO:0000256" key="9">
    <source>
        <dbReference type="RuleBase" id="RU003827"/>
    </source>
</evidence>
<evidence type="ECO:0000256" key="5">
    <source>
        <dbReference type="ARBA" id="ARBA00022729"/>
    </source>
</evidence>
<evidence type="ECO:0000256" key="7">
    <source>
        <dbReference type="ARBA" id="ARBA00023136"/>
    </source>
</evidence>
<dbReference type="InterPro" id="IPR036598">
    <property type="entry name" value="GOLD_dom_sf"/>
</dbReference>
<comment type="subcellular location">
    <subcellularLocation>
        <location evidence="8">Endomembrane system</location>
        <topology evidence="8">Single-pass membrane protein</topology>
    </subcellularLocation>
    <subcellularLocation>
        <location evidence="1 9">Membrane</location>
        <topology evidence="1 9">Single-pass type I membrane protein</topology>
    </subcellularLocation>
</comment>
<dbReference type="AlphaFoldDB" id="A0A6M2DVH5"/>
<dbReference type="InterPro" id="IPR015720">
    <property type="entry name" value="Emp24-like"/>
</dbReference>
<feature type="signal peptide" evidence="11">
    <location>
        <begin position="1"/>
        <end position="26"/>
    </location>
</feature>
<feature type="chain" id="PRO_5027019248" evidence="11">
    <location>
        <begin position="27"/>
        <end position="233"/>
    </location>
</feature>
<keyword evidence="6 10" id="KW-1133">Transmembrane helix</keyword>
<sequence>MAGTCAISKILLSLIIFQLTVVVIESQTVPWYENLPAVAMDYKVHIDAGKEDCYYQYVQPGATFYVSFQVLRGGDGMAGFAVRHPNGQIVHPYQWQPNSDYNDQKSTGGYYSICIDNQFSRFASKLVNLYITVIQYDQWDKFTKEVEELNLNMNNFTTTIKTVERNINEMLQYQYYSRGREARDYNVLEANNSYVMNWSIAQIIVIAVTTYVQVYFVRRLFDIKGNGGTRTRI</sequence>
<dbReference type="Pfam" id="PF01105">
    <property type="entry name" value="EMP24_GP25L"/>
    <property type="match status" value="1"/>
</dbReference>
<feature type="transmembrane region" description="Helical" evidence="10">
    <location>
        <begin position="195"/>
        <end position="217"/>
    </location>
</feature>
<comment type="similarity">
    <text evidence="2 9">Belongs to the EMP24/GP25L family.</text>
</comment>
<keyword evidence="5 11" id="KW-0732">Signal</keyword>
<proteinExistence type="inferred from homology"/>
<evidence type="ECO:0000256" key="1">
    <source>
        <dbReference type="ARBA" id="ARBA00004479"/>
    </source>
</evidence>
<evidence type="ECO:0000313" key="13">
    <source>
        <dbReference type="EMBL" id="NOV49954.1"/>
    </source>
</evidence>
<name>A0A6M2DVH5_XENCH</name>
<protein>
    <submittedName>
        <fullName evidence="13">Putative membrane trafficking protein emp24/gp25l/p24 family</fullName>
    </submittedName>
</protein>
<dbReference type="GO" id="GO:0012505">
    <property type="term" value="C:endomembrane system"/>
    <property type="evidence" value="ECO:0007669"/>
    <property type="project" value="UniProtKB-SubCell"/>
</dbReference>
<dbReference type="PROSITE" id="PS50866">
    <property type="entry name" value="GOLD"/>
    <property type="match status" value="1"/>
</dbReference>
<dbReference type="GO" id="GO:0016020">
    <property type="term" value="C:membrane"/>
    <property type="evidence" value="ECO:0007669"/>
    <property type="project" value="UniProtKB-SubCell"/>
</dbReference>